<protein>
    <submittedName>
        <fullName evidence="2">Kelch repeat and BTB domain-containing protein 4</fullName>
    </submittedName>
</protein>
<dbReference type="SUPFAM" id="SSF54695">
    <property type="entry name" value="POZ domain"/>
    <property type="match status" value="1"/>
</dbReference>
<evidence type="ECO:0000313" key="3">
    <source>
        <dbReference type="Proteomes" id="UP000325902"/>
    </source>
</evidence>
<keyword evidence="3" id="KW-1185">Reference proteome</keyword>
<dbReference type="EMBL" id="VCHE01000032">
    <property type="protein sequence ID" value="KAB2575504.1"/>
    <property type="molecule type" value="Genomic_DNA"/>
</dbReference>
<dbReference type="InterPro" id="IPR011333">
    <property type="entry name" value="SKP1/BTB/POZ_sf"/>
</dbReference>
<comment type="caution">
    <text evidence="2">The sequence shown here is derived from an EMBL/GenBank/DDBJ whole genome shotgun (WGS) entry which is preliminary data.</text>
</comment>
<reference evidence="2 3" key="1">
    <citation type="journal article" date="2019" name="Sci. Rep.">
        <title>A multi-omics analysis of the grapevine pathogen Lasiodiplodia theobromae reveals that temperature affects the expression of virulence- and pathogenicity-related genes.</title>
        <authorList>
            <person name="Felix C."/>
            <person name="Meneses R."/>
            <person name="Goncalves M.F.M."/>
            <person name="Tilleman L."/>
            <person name="Duarte A.S."/>
            <person name="Jorrin-Novo J.V."/>
            <person name="Van de Peer Y."/>
            <person name="Deforce D."/>
            <person name="Van Nieuwerburgh F."/>
            <person name="Esteves A.C."/>
            <person name="Alves A."/>
        </authorList>
    </citation>
    <scope>NUCLEOTIDE SEQUENCE [LARGE SCALE GENOMIC DNA]</scope>
    <source>
        <strain evidence="2 3">LA-SOL3</strain>
    </source>
</reference>
<dbReference type="OrthoDB" id="6359816at2759"/>
<dbReference type="Proteomes" id="UP000325902">
    <property type="component" value="Unassembled WGS sequence"/>
</dbReference>
<evidence type="ECO:0000259" key="1">
    <source>
        <dbReference type="PROSITE" id="PS50097"/>
    </source>
</evidence>
<dbReference type="CDD" id="cd18186">
    <property type="entry name" value="BTB_POZ_ZBTB_KLHL-like"/>
    <property type="match status" value="1"/>
</dbReference>
<name>A0A5N5DEW2_9PEZI</name>
<dbReference type="Pfam" id="PF00651">
    <property type="entry name" value="BTB"/>
    <property type="match status" value="1"/>
</dbReference>
<dbReference type="SMART" id="SM00225">
    <property type="entry name" value="BTB"/>
    <property type="match status" value="1"/>
</dbReference>
<evidence type="ECO:0000313" key="2">
    <source>
        <dbReference type="EMBL" id="KAB2575504.1"/>
    </source>
</evidence>
<organism evidence="2 3">
    <name type="scientific">Lasiodiplodia theobromae</name>
    <dbReference type="NCBI Taxonomy" id="45133"/>
    <lineage>
        <taxon>Eukaryota</taxon>
        <taxon>Fungi</taxon>
        <taxon>Dikarya</taxon>
        <taxon>Ascomycota</taxon>
        <taxon>Pezizomycotina</taxon>
        <taxon>Dothideomycetes</taxon>
        <taxon>Dothideomycetes incertae sedis</taxon>
        <taxon>Botryosphaeriales</taxon>
        <taxon>Botryosphaeriaceae</taxon>
        <taxon>Lasiodiplodia</taxon>
    </lineage>
</organism>
<accession>A0A5N5DEW2</accession>
<dbReference type="Gene3D" id="3.30.710.10">
    <property type="entry name" value="Potassium Channel Kv1.1, Chain A"/>
    <property type="match status" value="1"/>
</dbReference>
<feature type="domain" description="BTB" evidence="1">
    <location>
        <begin position="18"/>
        <end position="85"/>
    </location>
</feature>
<proteinExistence type="predicted"/>
<gene>
    <name evidence="2" type="primary">KBTBD4</name>
    <name evidence="2" type="ORF">DBV05_g5832</name>
</gene>
<dbReference type="InterPro" id="IPR000210">
    <property type="entry name" value="BTB/POZ_dom"/>
</dbReference>
<dbReference type="PROSITE" id="PS50097">
    <property type="entry name" value="BTB"/>
    <property type="match status" value="1"/>
</dbReference>
<dbReference type="PANTHER" id="PTHR47843:SF5">
    <property type="entry name" value="BTB_POZ DOMAIN PROTEIN"/>
    <property type="match status" value="1"/>
</dbReference>
<sequence>MRRVLTHTNRIVSTKAFSDFTIACGGQERKVHRIILNASSGYFQAMFRVPCQETLSGRLELPDDDPDLVWWMIDYIYHGHVKIHDVPPDDDDDDDDGRGGGVNLLETCVAMYAMGAKFQVAGLQEAAEEAIGRMLGKTRHEPRDVELRDILDMVDAIDELTADRDELRLRVWNWLDGKQYGSVAKRYAAEVMMHWDTGEARFSSRVHVRELYMGTVGSRTTGAMCATAGAMGPPKRLKLG</sequence>
<dbReference type="PANTHER" id="PTHR47843">
    <property type="entry name" value="BTB DOMAIN-CONTAINING PROTEIN-RELATED"/>
    <property type="match status" value="1"/>
</dbReference>
<dbReference type="AlphaFoldDB" id="A0A5N5DEW2"/>